<dbReference type="PANTHER" id="PTHR22923:SF89">
    <property type="entry name" value="CEREBELLIN 18"/>
    <property type="match status" value="1"/>
</dbReference>
<evidence type="ECO:0000259" key="5">
    <source>
        <dbReference type="PROSITE" id="PS50871"/>
    </source>
</evidence>
<dbReference type="EMBL" id="JBHFQA010000007">
    <property type="protein sequence ID" value="KAL2096599.1"/>
    <property type="molecule type" value="Genomic_DNA"/>
</dbReference>
<dbReference type="SMART" id="SM00110">
    <property type="entry name" value="C1Q"/>
    <property type="match status" value="1"/>
</dbReference>
<dbReference type="PROSITE" id="PS50871">
    <property type="entry name" value="C1Q"/>
    <property type="match status" value="1"/>
</dbReference>
<evidence type="ECO:0000256" key="2">
    <source>
        <dbReference type="ARBA" id="ARBA00022525"/>
    </source>
</evidence>
<evidence type="ECO:0000313" key="7">
    <source>
        <dbReference type="Proteomes" id="UP001591681"/>
    </source>
</evidence>
<evidence type="ECO:0000256" key="1">
    <source>
        <dbReference type="ARBA" id="ARBA00004613"/>
    </source>
</evidence>
<keyword evidence="7" id="KW-1185">Reference proteome</keyword>
<feature type="domain" description="C1q" evidence="5">
    <location>
        <begin position="94"/>
        <end position="240"/>
    </location>
</feature>
<dbReference type="PANTHER" id="PTHR22923">
    <property type="entry name" value="CEREBELLIN-RELATED"/>
    <property type="match status" value="1"/>
</dbReference>
<dbReference type="SUPFAM" id="SSF49842">
    <property type="entry name" value="TNF-like"/>
    <property type="match status" value="1"/>
</dbReference>
<evidence type="ECO:0000256" key="4">
    <source>
        <dbReference type="SAM" id="SignalP"/>
    </source>
</evidence>
<comment type="caution">
    <text evidence="6">The sequence shown here is derived from an EMBL/GenBank/DDBJ whole genome shotgun (WGS) entry which is preliminary data.</text>
</comment>
<reference evidence="6 7" key="1">
    <citation type="submission" date="2024-09" db="EMBL/GenBank/DDBJ databases">
        <title>A chromosome-level genome assembly of Gray's grenadier anchovy, Coilia grayii.</title>
        <authorList>
            <person name="Fu Z."/>
        </authorList>
    </citation>
    <scope>NUCLEOTIDE SEQUENCE [LARGE SCALE GENOMIC DNA]</scope>
    <source>
        <strain evidence="6">G4</strain>
        <tissue evidence="6">Muscle</tissue>
    </source>
</reference>
<organism evidence="6 7">
    <name type="scientific">Coilia grayii</name>
    <name type="common">Gray's grenadier anchovy</name>
    <dbReference type="NCBI Taxonomy" id="363190"/>
    <lineage>
        <taxon>Eukaryota</taxon>
        <taxon>Metazoa</taxon>
        <taxon>Chordata</taxon>
        <taxon>Craniata</taxon>
        <taxon>Vertebrata</taxon>
        <taxon>Euteleostomi</taxon>
        <taxon>Actinopterygii</taxon>
        <taxon>Neopterygii</taxon>
        <taxon>Teleostei</taxon>
        <taxon>Clupei</taxon>
        <taxon>Clupeiformes</taxon>
        <taxon>Clupeoidei</taxon>
        <taxon>Engraulidae</taxon>
        <taxon>Coilinae</taxon>
        <taxon>Coilia</taxon>
    </lineage>
</organism>
<dbReference type="PRINTS" id="PR00007">
    <property type="entry name" value="COMPLEMNTC1Q"/>
</dbReference>
<keyword evidence="2" id="KW-0964">Secreted</keyword>
<evidence type="ECO:0000313" key="6">
    <source>
        <dbReference type="EMBL" id="KAL2096599.1"/>
    </source>
</evidence>
<keyword evidence="3 4" id="KW-0732">Signal</keyword>
<dbReference type="Pfam" id="PF00386">
    <property type="entry name" value="C1q"/>
    <property type="match status" value="1"/>
</dbReference>
<protein>
    <recommendedName>
        <fullName evidence="5">C1q domain-containing protein</fullName>
    </recommendedName>
</protein>
<accession>A0ABD1KBP1</accession>
<dbReference type="InterPro" id="IPR008983">
    <property type="entry name" value="Tumour_necrosis_fac-like_dom"/>
</dbReference>
<feature type="signal peptide" evidence="4">
    <location>
        <begin position="1"/>
        <end position="22"/>
    </location>
</feature>
<dbReference type="Gene3D" id="2.60.120.40">
    <property type="match status" value="1"/>
</dbReference>
<dbReference type="InterPro" id="IPR050822">
    <property type="entry name" value="Cerebellin_Synaptic_Org"/>
</dbReference>
<comment type="subcellular location">
    <subcellularLocation>
        <location evidence="1">Secreted</location>
    </subcellularLocation>
</comment>
<name>A0ABD1KBP1_9TELE</name>
<feature type="chain" id="PRO_5044749851" description="C1q domain-containing protein" evidence="4">
    <location>
        <begin position="23"/>
        <end position="240"/>
    </location>
</feature>
<gene>
    <name evidence="6" type="ORF">ACEWY4_008747</name>
</gene>
<proteinExistence type="predicted"/>
<dbReference type="AlphaFoldDB" id="A0ABD1KBP1"/>
<evidence type="ECO:0000256" key="3">
    <source>
        <dbReference type="ARBA" id="ARBA00022729"/>
    </source>
</evidence>
<dbReference type="InterPro" id="IPR001073">
    <property type="entry name" value="C1q_dom"/>
</dbReference>
<sequence>MRTAVAALCLLGVLCASRDVVASTMFELMKQTAVSFTGTLPCGDWDCDCAFRRQRGCCCVANDAVDLEDETISRMIHIWEGISQLTDQVSELTGDSSKLAFTAKDIRMENNNNCFGPFTTNVPIPFDNVPLNLGNGYNPTLGVFTAPYTGYYSFSYTIYSNVGAANNRLYYLVHLMLDSEVLASSWEDNREDSEDSASQTVVVKVRRGCQVYVQLQSGRQLCGQEAGRSSFSGFLLFPTT</sequence>
<dbReference type="GO" id="GO:0005576">
    <property type="term" value="C:extracellular region"/>
    <property type="evidence" value="ECO:0007669"/>
    <property type="project" value="UniProtKB-SubCell"/>
</dbReference>
<dbReference type="Proteomes" id="UP001591681">
    <property type="component" value="Unassembled WGS sequence"/>
</dbReference>